<feature type="compositionally biased region" description="Pro residues" evidence="1">
    <location>
        <begin position="8"/>
        <end position="19"/>
    </location>
</feature>
<dbReference type="Proteomes" id="UP000176005">
    <property type="component" value="Unassembled WGS sequence"/>
</dbReference>
<feature type="compositionally biased region" description="Low complexity" evidence="1">
    <location>
        <begin position="66"/>
        <end position="79"/>
    </location>
</feature>
<organism evidence="2 3">
    <name type="scientific">Streptomyces nanshensis</name>
    <dbReference type="NCBI Taxonomy" id="518642"/>
    <lineage>
        <taxon>Bacteria</taxon>
        <taxon>Bacillati</taxon>
        <taxon>Actinomycetota</taxon>
        <taxon>Actinomycetes</taxon>
        <taxon>Kitasatosporales</taxon>
        <taxon>Streptomycetaceae</taxon>
        <taxon>Streptomyces</taxon>
    </lineage>
</organism>
<comment type="caution">
    <text evidence="2">The sequence shown here is derived from an EMBL/GenBank/DDBJ whole genome shotgun (WGS) entry which is preliminary data.</text>
</comment>
<feature type="region of interest" description="Disordered" evidence="1">
    <location>
        <begin position="57"/>
        <end position="79"/>
    </location>
</feature>
<feature type="region of interest" description="Disordered" evidence="1">
    <location>
        <begin position="1"/>
        <end position="22"/>
    </location>
</feature>
<evidence type="ECO:0000256" key="1">
    <source>
        <dbReference type="SAM" id="MobiDB-lite"/>
    </source>
</evidence>
<evidence type="ECO:0000313" key="3">
    <source>
        <dbReference type="Proteomes" id="UP000176005"/>
    </source>
</evidence>
<gene>
    <name evidence="2" type="ORF">AN218_16640</name>
</gene>
<dbReference type="EMBL" id="LJGW01000283">
    <property type="protein sequence ID" value="OEV10630.1"/>
    <property type="molecule type" value="Genomic_DNA"/>
</dbReference>
<keyword evidence="3" id="KW-1185">Reference proteome</keyword>
<dbReference type="AlphaFoldDB" id="A0A1E7L373"/>
<evidence type="ECO:0000313" key="2">
    <source>
        <dbReference type="EMBL" id="OEV10630.1"/>
    </source>
</evidence>
<sequence>MGTAPSPSSLPPPTPPVPPALTLKPRTAWAETWRRCRDAAPETFTADGRLRGLRCGDWHGGDGDGEAPLLAPAVPEARS</sequence>
<name>A0A1E7L373_9ACTN</name>
<protein>
    <submittedName>
        <fullName evidence="2">Uncharacterized protein</fullName>
    </submittedName>
</protein>
<reference evidence="2 3" key="1">
    <citation type="journal article" date="2016" name="Front. Microbiol.">
        <title>Comparative Genomics Analysis of Streptomyces Species Reveals Their Adaptation to the Marine Environment and Their Diversity at the Genomic Level.</title>
        <authorList>
            <person name="Tian X."/>
            <person name="Zhang Z."/>
            <person name="Yang T."/>
            <person name="Chen M."/>
            <person name="Li J."/>
            <person name="Chen F."/>
            <person name="Yang J."/>
            <person name="Li W."/>
            <person name="Zhang B."/>
            <person name="Zhang Z."/>
            <person name="Wu J."/>
            <person name="Zhang C."/>
            <person name="Long L."/>
            <person name="Xiao J."/>
        </authorList>
    </citation>
    <scope>NUCLEOTIDE SEQUENCE [LARGE SCALE GENOMIC DNA]</scope>
    <source>
        <strain evidence="2 3">SCSIO 10429</strain>
    </source>
</reference>
<proteinExistence type="predicted"/>
<feature type="non-terminal residue" evidence="2">
    <location>
        <position position="79"/>
    </location>
</feature>
<accession>A0A1E7L373</accession>